<feature type="transmembrane region" description="Helical" evidence="8">
    <location>
        <begin position="282"/>
        <end position="301"/>
    </location>
</feature>
<dbReference type="InterPro" id="IPR012919">
    <property type="entry name" value="SUN_dom"/>
</dbReference>
<evidence type="ECO:0000256" key="1">
    <source>
        <dbReference type="ARBA" id="ARBA00004370"/>
    </source>
</evidence>
<evidence type="ECO:0000256" key="7">
    <source>
        <dbReference type="SAM" id="MobiDB-lite"/>
    </source>
</evidence>
<reference evidence="10" key="1">
    <citation type="submission" date="2020-08" db="EMBL/GenBank/DDBJ databases">
        <title>Multicomponent nature underlies the extraordinary mechanical properties of spider dragline silk.</title>
        <authorList>
            <person name="Kono N."/>
            <person name="Nakamura H."/>
            <person name="Mori M."/>
            <person name="Yoshida Y."/>
            <person name="Ohtoshi R."/>
            <person name="Malay A.D."/>
            <person name="Moran D.A.P."/>
            <person name="Tomita M."/>
            <person name="Numata K."/>
            <person name="Arakawa K."/>
        </authorList>
    </citation>
    <scope>NUCLEOTIDE SEQUENCE</scope>
</reference>
<dbReference type="InterPro" id="IPR045119">
    <property type="entry name" value="SUN1-5"/>
</dbReference>
<comment type="caution">
    <text evidence="10">The sequence shown here is derived from an EMBL/GenBank/DDBJ whole genome shotgun (WGS) entry which is preliminary data.</text>
</comment>
<organism evidence="10 11">
    <name type="scientific">Nephila pilipes</name>
    <name type="common">Giant wood spider</name>
    <name type="synonym">Nephila maculata</name>
    <dbReference type="NCBI Taxonomy" id="299642"/>
    <lineage>
        <taxon>Eukaryota</taxon>
        <taxon>Metazoa</taxon>
        <taxon>Ecdysozoa</taxon>
        <taxon>Arthropoda</taxon>
        <taxon>Chelicerata</taxon>
        <taxon>Arachnida</taxon>
        <taxon>Araneae</taxon>
        <taxon>Araneomorphae</taxon>
        <taxon>Entelegynae</taxon>
        <taxon>Araneoidea</taxon>
        <taxon>Nephilidae</taxon>
        <taxon>Nephila</taxon>
    </lineage>
</organism>
<feature type="domain" description="SUN" evidence="9">
    <location>
        <begin position="682"/>
        <end position="843"/>
    </location>
</feature>
<evidence type="ECO:0000256" key="6">
    <source>
        <dbReference type="SAM" id="Coils"/>
    </source>
</evidence>
<comment type="subcellular location">
    <subcellularLocation>
        <location evidence="1">Membrane</location>
    </subcellularLocation>
</comment>
<dbReference type="PROSITE" id="PS51469">
    <property type="entry name" value="SUN"/>
    <property type="match status" value="1"/>
</dbReference>
<keyword evidence="3 8" id="KW-1133">Transmembrane helix</keyword>
<dbReference type="AlphaFoldDB" id="A0A8X6U1S1"/>
<evidence type="ECO:0000256" key="4">
    <source>
        <dbReference type="ARBA" id="ARBA00023054"/>
    </source>
</evidence>
<feature type="transmembrane region" description="Helical" evidence="8">
    <location>
        <begin position="313"/>
        <end position="331"/>
    </location>
</feature>
<keyword evidence="2 8" id="KW-0812">Transmembrane</keyword>
<feature type="coiled-coil region" evidence="6">
    <location>
        <begin position="478"/>
        <end position="535"/>
    </location>
</feature>
<evidence type="ECO:0000313" key="10">
    <source>
        <dbReference type="EMBL" id="GFT69557.1"/>
    </source>
</evidence>
<dbReference type="Gene3D" id="2.60.120.260">
    <property type="entry name" value="Galactose-binding domain-like"/>
    <property type="match status" value="1"/>
</dbReference>
<feature type="region of interest" description="Disordered" evidence="7">
    <location>
        <begin position="164"/>
        <end position="195"/>
    </location>
</feature>
<dbReference type="EMBL" id="BMAW01020712">
    <property type="protein sequence ID" value="GFT69557.1"/>
    <property type="molecule type" value="Genomic_DNA"/>
</dbReference>
<protein>
    <recommendedName>
        <fullName evidence="9">SUN domain-containing protein</fullName>
    </recommendedName>
</protein>
<evidence type="ECO:0000256" key="2">
    <source>
        <dbReference type="ARBA" id="ARBA00022692"/>
    </source>
</evidence>
<proteinExistence type="predicted"/>
<keyword evidence="5 8" id="KW-0472">Membrane</keyword>
<dbReference type="PANTHER" id="PTHR12911">
    <property type="entry name" value="SAD1/UNC-84-LIKE PROTEIN-RELATED"/>
    <property type="match status" value="1"/>
</dbReference>
<keyword evidence="4 6" id="KW-0175">Coiled coil</keyword>
<accession>A0A8X6U1S1</accession>
<evidence type="ECO:0000256" key="3">
    <source>
        <dbReference type="ARBA" id="ARBA00022989"/>
    </source>
</evidence>
<dbReference type="PANTHER" id="PTHR12911:SF8">
    <property type="entry name" value="KLAROID PROTEIN-RELATED"/>
    <property type="match status" value="1"/>
</dbReference>
<sequence length="843" mass="95136">MILRSACSHGRSHHSLISSDVQKQESIQRKRKSIKGISEKSLKTDISKNSTAESSFESSALNCLEQFTLKSTKTFSILKESLYNQLHFSENQTCDLTHQNKENLDCVEKLSFSENSPVTSLYLNGQFEKKEFSDNAYSIERDFNYNTTMSRTRRLERGSIRTLSGSETEEDVSFQERRGKMRRNRTSDAISHLNSSSEKILSSQPHLNVYNSSNHVNSSKSLSSSAVFQTSNAKTTTTSNPYISTPTGISSLNQRSFSVNSSPELNVNVSAVQYSTLDKIRWLLWRYIYLKIITIVNFDVWLLSRLRGRYKTVILLLLPLLIYLLYSAITAEKIGNNNNYFDILSSSLATVASSIYSLLSHPLRKSGELIEEADSESCPRAGAFFSAFWGVPSFFSNFFIQEKSTSFSSKTTSQSFDSKTTSAEDLLTRKEFESLALKALDSRFNELAKKIEASHSEYVKAETANVLQREISDLHVQFKSLSGIIKQLETEMQKMEKAVSTKDADSISKEHTVIFNSLNTKLETLEEKLGSLNALKNCCDQKWSPSDIIASIEKHLVTAFRNVIAGEKNTDSPYYFFHHWLNSKFIDSSKLSAEINAAFEKMKKQQQTSDVKFDQNSMNVVKSVVENYVESLKTNLTTIHVARGTYDDSLSYHDMRKIVKEALLLYDADKTGKVDFALESGGGSVLSTRCSESYVEKNGKFTILGLPLWSDENSPRTAIQPDVQPGKCWAFKGSQGYLVIQLSYTIYPTGFTLEHIPVSLSPTGSIDSAPKEFSVWGLLSEKDFEGTLLGTYTYEMNGEPLQYFPVQNVAIDPFYLVELKIHSNHGNLEYTCLYRFRVHGTRI</sequence>
<dbReference type="Proteomes" id="UP000887013">
    <property type="component" value="Unassembled WGS sequence"/>
</dbReference>
<evidence type="ECO:0000313" key="11">
    <source>
        <dbReference type="Proteomes" id="UP000887013"/>
    </source>
</evidence>
<dbReference type="Pfam" id="PF07738">
    <property type="entry name" value="Sad1_UNC"/>
    <property type="match status" value="1"/>
</dbReference>
<dbReference type="GO" id="GO:0034993">
    <property type="term" value="C:meiotic nuclear membrane microtubule tethering complex"/>
    <property type="evidence" value="ECO:0007669"/>
    <property type="project" value="TreeGrafter"/>
</dbReference>
<dbReference type="OrthoDB" id="342281at2759"/>
<dbReference type="FunFam" id="2.60.120.260:FF:000009">
    <property type="entry name" value="SUN domain-containing protein 1 isoform X1"/>
    <property type="match status" value="1"/>
</dbReference>
<evidence type="ECO:0000256" key="8">
    <source>
        <dbReference type="SAM" id="Phobius"/>
    </source>
</evidence>
<keyword evidence="11" id="KW-1185">Reference proteome</keyword>
<dbReference type="GO" id="GO:0043495">
    <property type="term" value="F:protein-membrane adaptor activity"/>
    <property type="evidence" value="ECO:0007669"/>
    <property type="project" value="TreeGrafter"/>
</dbReference>
<evidence type="ECO:0000256" key="5">
    <source>
        <dbReference type="ARBA" id="ARBA00023136"/>
    </source>
</evidence>
<gene>
    <name evidence="10" type="primary">Sun1</name>
    <name evidence="10" type="ORF">NPIL_500461</name>
</gene>
<feature type="region of interest" description="Disordered" evidence="7">
    <location>
        <begin position="1"/>
        <end position="34"/>
    </location>
</feature>
<name>A0A8X6U1S1_NEPPI</name>
<evidence type="ECO:0000259" key="9">
    <source>
        <dbReference type="PROSITE" id="PS51469"/>
    </source>
</evidence>